<dbReference type="Proteomes" id="UP001732700">
    <property type="component" value="Chromosome 5D"/>
</dbReference>
<dbReference type="EnsemblPlants" id="AVESA.00010b.r2.5DG0954280.1">
    <property type="protein sequence ID" value="AVESA.00010b.r2.5DG0954280.1.CDS"/>
    <property type="gene ID" value="AVESA.00010b.r2.5DG0954280"/>
</dbReference>
<organism evidence="1 2">
    <name type="scientific">Avena sativa</name>
    <name type="common">Oat</name>
    <dbReference type="NCBI Taxonomy" id="4498"/>
    <lineage>
        <taxon>Eukaryota</taxon>
        <taxon>Viridiplantae</taxon>
        <taxon>Streptophyta</taxon>
        <taxon>Embryophyta</taxon>
        <taxon>Tracheophyta</taxon>
        <taxon>Spermatophyta</taxon>
        <taxon>Magnoliopsida</taxon>
        <taxon>Liliopsida</taxon>
        <taxon>Poales</taxon>
        <taxon>Poaceae</taxon>
        <taxon>BOP clade</taxon>
        <taxon>Pooideae</taxon>
        <taxon>Poodae</taxon>
        <taxon>Poeae</taxon>
        <taxon>Poeae Chloroplast Group 1 (Aveneae type)</taxon>
        <taxon>Aveninae</taxon>
        <taxon>Avena</taxon>
    </lineage>
</organism>
<evidence type="ECO:0000313" key="1">
    <source>
        <dbReference type="EnsemblPlants" id="AVESA.00010b.r2.5DG0954280.1.CDS"/>
    </source>
</evidence>
<sequence>MSMQRDRRGRQTQARDVSVPLLVKRGCSSRQKHDDSEGKRLKYSGPDLPEEIWCHIHSLVPMQDAARASCVSRTFRRCWRYYPNITFRNTIVGLNRDVRGKEETASEYASKVNQVLTNHSGIGLKTIKLEFFGHRSCDCCFIDSWLQVAITPAIEELSLVLSSNETPYSFPCPLLTDQCGHSIRYLHLGGCVFRPAVRLGCFSSLVNLLLYNVRINEDELGVLLSSCSALEQFGFGHNNEITCLKIPCMLQRLRDLRVVACNKLRAIEIKAPNVSSLSFGKRVQLSLGESLQLKKLAMSYLCALHDAHGTLLSTMPNLETLDITSHLETNIPIMQSQFLCLKYLTVTVYGYTYPNINDYISLIPFLDASPSLETFVLNALEPMEHKSIFRDRSHLRRMPGHRHDKLKSVTIIGFNSAKSLIELTVHIIENAVSLESFTLDTVGCALRCSDSYIDKCIAMRESTRKEVPSALLAVQKYIQCKIPSTVKLDVLEPCGRCHASSMSLRCVSD</sequence>
<keyword evidence="2" id="KW-1185">Reference proteome</keyword>
<reference evidence="1" key="1">
    <citation type="submission" date="2021-05" db="EMBL/GenBank/DDBJ databases">
        <authorList>
            <person name="Scholz U."/>
            <person name="Mascher M."/>
            <person name="Fiebig A."/>
        </authorList>
    </citation>
    <scope>NUCLEOTIDE SEQUENCE [LARGE SCALE GENOMIC DNA]</scope>
</reference>
<protein>
    <submittedName>
        <fullName evidence="1">Uncharacterized protein</fullName>
    </submittedName>
</protein>
<accession>A0ACD5YFW7</accession>
<proteinExistence type="predicted"/>
<reference evidence="1" key="2">
    <citation type="submission" date="2025-09" db="UniProtKB">
        <authorList>
            <consortium name="EnsemblPlants"/>
        </authorList>
    </citation>
    <scope>IDENTIFICATION</scope>
</reference>
<name>A0ACD5YFW7_AVESA</name>
<evidence type="ECO:0000313" key="2">
    <source>
        <dbReference type="Proteomes" id="UP001732700"/>
    </source>
</evidence>